<feature type="compositionally biased region" description="Low complexity" evidence="1">
    <location>
        <begin position="1"/>
        <end position="13"/>
    </location>
</feature>
<gene>
    <name evidence="2" type="ORF">R1flu_025725</name>
</gene>
<name>A0ABD1XYJ6_9MARC</name>
<keyword evidence="3" id="KW-1185">Reference proteome</keyword>
<organism evidence="2 3">
    <name type="scientific">Riccia fluitans</name>
    <dbReference type="NCBI Taxonomy" id="41844"/>
    <lineage>
        <taxon>Eukaryota</taxon>
        <taxon>Viridiplantae</taxon>
        <taxon>Streptophyta</taxon>
        <taxon>Embryophyta</taxon>
        <taxon>Marchantiophyta</taxon>
        <taxon>Marchantiopsida</taxon>
        <taxon>Marchantiidae</taxon>
        <taxon>Marchantiales</taxon>
        <taxon>Ricciaceae</taxon>
        <taxon>Riccia</taxon>
    </lineage>
</organism>
<feature type="compositionally biased region" description="Basic residues" evidence="1">
    <location>
        <begin position="14"/>
        <end position="31"/>
    </location>
</feature>
<evidence type="ECO:0000313" key="2">
    <source>
        <dbReference type="EMBL" id="KAL2614033.1"/>
    </source>
</evidence>
<dbReference type="EMBL" id="JBHFFA010000007">
    <property type="protein sequence ID" value="KAL2614033.1"/>
    <property type="molecule type" value="Genomic_DNA"/>
</dbReference>
<reference evidence="2 3" key="1">
    <citation type="submission" date="2024-09" db="EMBL/GenBank/DDBJ databases">
        <title>Chromosome-scale assembly of Riccia fluitans.</title>
        <authorList>
            <person name="Paukszto L."/>
            <person name="Sawicki J."/>
            <person name="Karawczyk K."/>
            <person name="Piernik-Szablinska J."/>
            <person name="Szczecinska M."/>
            <person name="Mazdziarz M."/>
        </authorList>
    </citation>
    <scope>NUCLEOTIDE SEQUENCE [LARGE SCALE GENOMIC DNA]</scope>
    <source>
        <strain evidence="2">Rf_01</strain>
        <tissue evidence="2">Aerial parts of the thallus</tissue>
    </source>
</reference>
<dbReference type="AlphaFoldDB" id="A0ABD1XYJ6"/>
<accession>A0ABD1XYJ6</accession>
<sequence length="72" mass="8279">MSVGRSSTSTRSSSSRRRMIKTNRRRGSQAKRGRETVRCQGCDEAAEVHELIYLYSGIYYKTQTSTSPRRVF</sequence>
<comment type="caution">
    <text evidence="2">The sequence shown here is derived from an EMBL/GenBank/DDBJ whole genome shotgun (WGS) entry which is preliminary data.</text>
</comment>
<evidence type="ECO:0000313" key="3">
    <source>
        <dbReference type="Proteomes" id="UP001605036"/>
    </source>
</evidence>
<evidence type="ECO:0000256" key="1">
    <source>
        <dbReference type="SAM" id="MobiDB-lite"/>
    </source>
</evidence>
<protein>
    <submittedName>
        <fullName evidence="2">Uncharacterized protein</fullName>
    </submittedName>
</protein>
<dbReference type="Proteomes" id="UP001605036">
    <property type="component" value="Unassembled WGS sequence"/>
</dbReference>
<feature type="region of interest" description="Disordered" evidence="1">
    <location>
        <begin position="1"/>
        <end position="36"/>
    </location>
</feature>
<proteinExistence type="predicted"/>